<evidence type="ECO:0000313" key="2">
    <source>
        <dbReference type="EMBL" id="OEV32338.1"/>
    </source>
</evidence>
<sequence length="290" mass="29713">MNGSSHERPLHDMGGAIGPADTAGTEPVEERDEGPERRPSPIGKGGTPNVAGSAEQQPEIAEGPVPGVQPDEDYAGPVHQPPTSVDPPPSAGAPSGTSRTGPGGAGEPVPETDEPLPEPERGHHDPGAEPEDEGIPDLQDGSPAREWSEDPQIAAVPGDTPVAAESHGTTGAEQAEGESLDARLAQEEPETDERTAVADVPEDAAGRLGLPDRHTDLQGEATGDTAGLSAEEEAVRIRSDGGADEPEPADPDTRAGRTEDRTGRRGIETPESVEGATGVEDAEGEQPTES</sequence>
<feature type="compositionally biased region" description="Basic and acidic residues" evidence="1">
    <location>
        <begin position="180"/>
        <end position="196"/>
    </location>
</feature>
<evidence type="ECO:0000256" key="1">
    <source>
        <dbReference type="SAM" id="MobiDB-lite"/>
    </source>
</evidence>
<proteinExistence type="predicted"/>
<comment type="caution">
    <text evidence="2">The sequence shown here is derived from an EMBL/GenBank/DDBJ whole genome shotgun (WGS) entry which is preliminary data.</text>
</comment>
<organism evidence="2 3">
    <name type="scientific">Kitasatospora aureofaciens</name>
    <name type="common">Streptomyces aureofaciens</name>
    <dbReference type="NCBI Taxonomy" id="1894"/>
    <lineage>
        <taxon>Bacteria</taxon>
        <taxon>Bacillati</taxon>
        <taxon>Actinomycetota</taxon>
        <taxon>Actinomycetes</taxon>
        <taxon>Kitasatosporales</taxon>
        <taxon>Streptomycetaceae</taxon>
        <taxon>Kitasatospora</taxon>
    </lineage>
</organism>
<keyword evidence="3" id="KW-1185">Reference proteome</keyword>
<evidence type="ECO:0000313" key="3">
    <source>
        <dbReference type="Proteomes" id="UP000037395"/>
    </source>
</evidence>
<accession>A0A1E7MV88</accession>
<dbReference type="AlphaFoldDB" id="A0A1E7MV88"/>
<gene>
    <name evidence="2" type="ORF">HS99_0016690</name>
</gene>
<reference evidence="2" key="1">
    <citation type="submission" date="2016-08" db="EMBL/GenBank/DDBJ databases">
        <title>Sequencing, Assembly and Comparative Genomics of S. aureofaciens ATCC 10762.</title>
        <authorList>
            <person name="Gradnigo J.S."/>
            <person name="Johnson N."/>
            <person name="Somerville G.A."/>
        </authorList>
    </citation>
    <scope>NUCLEOTIDE SEQUENCE [LARGE SCALE GENOMIC DNA]</scope>
    <source>
        <strain evidence="2">ATCC 10762</strain>
    </source>
</reference>
<name>A0A1E7MV88_KITAU</name>
<dbReference type="RefSeq" id="WP_063738034.1">
    <property type="nucleotide sequence ID" value="NZ_JBEZYM010000031.1"/>
</dbReference>
<feature type="compositionally biased region" description="Acidic residues" evidence="1">
    <location>
        <begin position="280"/>
        <end position="290"/>
    </location>
</feature>
<protein>
    <recommendedName>
        <fullName evidence="4">DUF5709 domain-containing protein</fullName>
    </recommendedName>
</protein>
<evidence type="ECO:0008006" key="4">
    <source>
        <dbReference type="Google" id="ProtNLM"/>
    </source>
</evidence>
<dbReference type="Proteomes" id="UP000037395">
    <property type="component" value="Unassembled WGS sequence"/>
</dbReference>
<feature type="compositionally biased region" description="Basic and acidic residues" evidence="1">
    <location>
        <begin position="118"/>
        <end position="127"/>
    </location>
</feature>
<feature type="compositionally biased region" description="Basic and acidic residues" evidence="1">
    <location>
        <begin position="1"/>
        <end position="11"/>
    </location>
</feature>
<feature type="region of interest" description="Disordered" evidence="1">
    <location>
        <begin position="1"/>
        <end position="290"/>
    </location>
</feature>
<feature type="compositionally biased region" description="Basic and acidic residues" evidence="1">
    <location>
        <begin position="251"/>
        <end position="268"/>
    </location>
</feature>
<dbReference type="EMBL" id="JPRF03000097">
    <property type="protein sequence ID" value="OEV32338.1"/>
    <property type="molecule type" value="Genomic_DNA"/>
</dbReference>